<name>A0A4Y6ULQ4_9PROT</name>
<gene>
    <name evidence="13" type="ORF">E3D00_08455</name>
</gene>
<sequence>MNASRRNVLLCASILSVGAFSSPAIAAAEHVHAKRHLLHHKPQLRSRAVSNAPVVSGVTPASSVGTVQRARVGKNTLASVESTHAEEVTVTGSMLSTSRNANANPVQIVTSKQIMQSGSTTMGDFLARLPSIGSNSTNNTNTNGGGGVSCADIRNLGQQRVLVLIDGKRTAVNGSSNCVDMNTIPVQLVKQVEILKDGGSELYGADAVSGVINIKLRHDISTGNITMRGGIAGQGDDKTGMISAYKGWNFDDRKGNITLFGSYMTQGGVRQRNRSWADPVQNDLGGSSFGSAYTPQGRVYDVSGNLMPGQKTTRYDFSQDQMLLNRLQNATLSGDAHYKFDKHFNLYSNVLYSHRNSYTQMAAEPSAGSIPPSNYASLLYINKENPFNTYGQDVTLRKRYNEFGPRKTEDASDTYTAKVGLDGEIIHNWMYDASYTYGWNQDTSHMVNMGNYAHLMQVYGMDQLDPNDPNSAIMYNPGVCQGSAGCALANPFAPLSGQALEYANATLNNHSYYQLRDWNVRIHNNKVARLPWKNGGDFAVAMGMERRSESETFKPDPLITSGQSMTNTQNYTGGGFHVWEGYLEGKLTLLKNTTMAKDLSIDGQGRYSSYNTFGSAKNWKAAINWSPVRDVHFRGTLGTSTRQPSVYELYGGQSMSYATAMDPCDMNQVGTYGAQSSTVALNCAQQGINSQNFQMATSSQVPSIVGGNSKLRPELGRTYTFGVELTPRWVRGFSASVEYWHTRVKNTISAIPTQYLLDQCYTGANTGYCSSILRNSQGQIQTATTLDANLGGLRTGGIDFDMDYHLRVTPRDMVLLSNNLQDTISYQQQYLPGGEWYNYTGRLQYNNAVGFPRIRDYATLTWQHGPIGLTYMMQYTSGMVWNTTQQDVVPGNGVGRWKTPGMFQHDVTLNYRLNRWNFEAGIQNIANKKPPFVASGQDNSMGNLYGGFYPGRYFFTQAGLNF</sequence>
<evidence type="ECO:0000256" key="4">
    <source>
        <dbReference type="ARBA" id="ARBA00022692"/>
    </source>
</evidence>
<dbReference type="Pfam" id="PF00593">
    <property type="entry name" value="TonB_dep_Rec_b-barrel"/>
    <property type="match status" value="1"/>
</dbReference>
<evidence type="ECO:0000256" key="7">
    <source>
        <dbReference type="ARBA" id="ARBA00023237"/>
    </source>
</evidence>
<dbReference type="Gene3D" id="2.40.170.20">
    <property type="entry name" value="TonB-dependent receptor, beta-barrel domain"/>
    <property type="match status" value="1"/>
</dbReference>
<evidence type="ECO:0000256" key="6">
    <source>
        <dbReference type="ARBA" id="ARBA00023136"/>
    </source>
</evidence>
<dbReference type="OrthoDB" id="7582244at2"/>
<evidence type="ECO:0000259" key="11">
    <source>
        <dbReference type="Pfam" id="PF00593"/>
    </source>
</evidence>
<evidence type="ECO:0000259" key="12">
    <source>
        <dbReference type="Pfam" id="PF07715"/>
    </source>
</evidence>
<keyword evidence="5 9" id="KW-0798">TonB box</keyword>
<keyword evidence="6 8" id="KW-0472">Membrane</keyword>
<dbReference type="InterPro" id="IPR012910">
    <property type="entry name" value="Plug_dom"/>
</dbReference>
<evidence type="ECO:0000256" key="2">
    <source>
        <dbReference type="ARBA" id="ARBA00022448"/>
    </source>
</evidence>
<proteinExistence type="inferred from homology"/>
<comment type="subcellular location">
    <subcellularLocation>
        <location evidence="1 8">Cell outer membrane</location>
        <topology evidence="1 8">Multi-pass membrane protein</topology>
    </subcellularLocation>
</comment>
<evidence type="ECO:0000256" key="3">
    <source>
        <dbReference type="ARBA" id="ARBA00022452"/>
    </source>
</evidence>
<feature type="domain" description="TonB-dependent receptor-like beta-barrel" evidence="11">
    <location>
        <begin position="385"/>
        <end position="925"/>
    </location>
</feature>
<evidence type="ECO:0000256" key="9">
    <source>
        <dbReference type="RuleBase" id="RU003357"/>
    </source>
</evidence>
<dbReference type="InterPro" id="IPR036942">
    <property type="entry name" value="Beta-barrel_TonB_sf"/>
</dbReference>
<evidence type="ECO:0000256" key="8">
    <source>
        <dbReference type="PROSITE-ProRule" id="PRU01360"/>
    </source>
</evidence>
<dbReference type="Gene3D" id="2.170.130.10">
    <property type="entry name" value="TonB-dependent receptor, plug domain"/>
    <property type="match status" value="1"/>
</dbReference>
<evidence type="ECO:0000313" key="14">
    <source>
        <dbReference type="Proteomes" id="UP000316313"/>
    </source>
</evidence>
<dbReference type="KEGG" id="ssam:E3D00_08455"/>
<keyword evidence="13" id="KW-0675">Receptor</keyword>
<keyword evidence="14" id="KW-1185">Reference proteome</keyword>
<keyword evidence="4 8" id="KW-0812">Transmembrane</keyword>
<keyword evidence="10" id="KW-0732">Signal</keyword>
<dbReference type="AlphaFoldDB" id="A0A4Y6ULQ4"/>
<dbReference type="Proteomes" id="UP000316313">
    <property type="component" value="Chromosome"/>
</dbReference>
<feature type="domain" description="TonB-dependent receptor plug" evidence="12">
    <location>
        <begin position="103"/>
        <end position="211"/>
    </location>
</feature>
<keyword evidence="3 8" id="KW-1134">Transmembrane beta strand</keyword>
<reference evidence="13 14" key="1">
    <citation type="submission" date="2019-03" db="EMBL/GenBank/DDBJ databases">
        <title>The complete genome sequence of Swingsia samuiensis NBRC107927(T).</title>
        <authorList>
            <person name="Chua K.-O."/>
            <person name="Chan K.-G."/>
            <person name="See-Too W.-S."/>
        </authorList>
    </citation>
    <scope>NUCLEOTIDE SEQUENCE [LARGE SCALE GENOMIC DNA]</scope>
    <source>
        <strain evidence="13 14">AH83</strain>
    </source>
</reference>
<organism evidence="13 14">
    <name type="scientific">Swingsia samuiensis</name>
    <dbReference type="NCBI Taxonomy" id="1293412"/>
    <lineage>
        <taxon>Bacteria</taxon>
        <taxon>Pseudomonadati</taxon>
        <taxon>Pseudomonadota</taxon>
        <taxon>Alphaproteobacteria</taxon>
        <taxon>Acetobacterales</taxon>
        <taxon>Acetobacteraceae</taxon>
        <taxon>Swingsia</taxon>
    </lineage>
</organism>
<keyword evidence="2 8" id="KW-0813">Transport</keyword>
<dbReference type="GO" id="GO:0009279">
    <property type="term" value="C:cell outer membrane"/>
    <property type="evidence" value="ECO:0007669"/>
    <property type="project" value="UniProtKB-SubCell"/>
</dbReference>
<feature type="chain" id="PRO_5021364277" evidence="10">
    <location>
        <begin position="27"/>
        <end position="962"/>
    </location>
</feature>
<dbReference type="SUPFAM" id="SSF56935">
    <property type="entry name" value="Porins"/>
    <property type="match status" value="1"/>
</dbReference>
<dbReference type="EMBL" id="CP038141">
    <property type="protein sequence ID" value="QDH17588.1"/>
    <property type="molecule type" value="Genomic_DNA"/>
</dbReference>
<dbReference type="InterPro" id="IPR039426">
    <property type="entry name" value="TonB-dep_rcpt-like"/>
</dbReference>
<feature type="signal peptide" evidence="10">
    <location>
        <begin position="1"/>
        <end position="26"/>
    </location>
</feature>
<protein>
    <submittedName>
        <fullName evidence="13">TonB-dependent receptor</fullName>
    </submittedName>
</protein>
<dbReference type="Pfam" id="PF07715">
    <property type="entry name" value="Plug"/>
    <property type="match status" value="1"/>
</dbReference>
<evidence type="ECO:0000256" key="1">
    <source>
        <dbReference type="ARBA" id="ARBA00004571"/>
    </source>
</evidence>
<comment type="similarity">
    <text evidence="8 9">Belongs to the TonB-dependent receptor family.</text>
</comment>
<evidence type="ECO:0000256" key="5">
    <source>
        <dbReference type="ARBA" id="ARBA00023077"/>
    </source>
</evidence>
<dbReference type="InterPro" id="IPR037066">
    <property type="entry name" value="Plug_dom_sf"/>
</dbReference>
<accession>A0A4Y6ULQ4</accession>
<dbReference type="PANTHER" id="PTHR47234">
    <property type="match status" value="1"/>
</dbReference>
<evidence type="ECO:0000256" key="10">
    <source>
        <dbReference type="SAM" id="SignalP"/>
    </source>
</evidence>
<dbReference type="InterPro" id="IPR000531">
    <property type="entry name" value="Beta-barrel_TonB"/>
</dbReference>
<dbReference type="RefSeq" id="WP_141461679.1">
    <property type="nucleotide sequence ID" value="NZ_CP038141.1"/>
</dbReference>
<evidence type="ECO:0000313" key="13">
    <source>
        <dbReference type="EMBL" id="QDH17588.1"/>
    </source>
</evidence>
<keyword evidence="7 8" id="KW-0998">Cell outer membrane</keyword>
<dbReference type="PANTHER" id="PTHR47234:SF2">
    <property type="entry name" value="TONB-DEPENDENT RECEPTOR"/>
    <property type="match status" value="1"/>
</dbReference>
<dbReference type="PROSITE" id="PS52016">
    <property type="entry name" value="TONB_DEPENDENT_REC_3"/>
    <property type="match status" value="1"/>
</dbReference>